<dbReference type="EMBL" id="JAALAA010000015">
    <property type="protein sequence ID" value="NGN94515.1"/>
    <property type="molecule type" value="Genomic_DNA"/>
</dbReference>
<dbReference type="SUPFAM" id="SSF56112">
    <property type="entry name" value="Protein kinase-like (PK-like)"/>
    <property type="match status" value="1"/>
</dbReference>
<dbReference type="GO" id="GO:0016740">
    <property type="term" value="F:transferase activity"/>
    <property type="evidence" value="ECO:0007669"/>
    <property type="project" value="UniProtKB-KW"/>
</dbReference>
<evidence type="ECO:0000313" key="1">
    <source>
        <dbReference type="EMBL" id="NGN94515.1"/>
    </source>
</evidence>
<keyword evidence="2" id="KW-1185">Reference proteome</keyword>
<dbReference type="Proteomes" id="UP000483261">
    <property type="component" value="Unassembled WGS sequence"/>
</dbReference>
<comment type="caution">
    <text evidence="1">The sequence shown here is derived from an EMBL/GenBank/DDBJ whole genome shotgun (WGS) entry which is preliminary data.</text>
</comment>
<evidence type="ECO:0000313" key="2">
    <source>
        <dbReference type="Proteomes" id="UP000483261"/>
    </source>
</evidence>
<proteinExistence type="predicted"/>
<reference evidence="1 2" key="1">
    <citation type="submission" date="2020-02" db="EMBL/GenBank/DDBJ databases">
        <title>Whole-genome analyses of novel actinobacteria.</title>
        <authorList>
            <person name="Sahin N."/>
        </authorList>
    </citation>
    <scope>NUCLEOTIDE SEQUENCE [LARGE SCALE GENOMIC DNA]</scope>
    <source>
        <strain evidence="1 2">KC13</strain>
    </source>
</reference>
<dbReference type="AlphaFoldDB" id="A0A6M1QX06"/>
<name>A0A6M1QX06_9ACTN</name>
<keyword evidence="1" id="KW-0808">Transferase</keyword>
<dbReference type="RefSeq" id="WP_165112236.1">
    <property type="nucleotide sequence ID" value="NZ_JAALAA010000015.1"/>
</dbReference>
<organism evidence="1 2">
    <name type="scientific">Nocardioides turkmenicus</name>
    <dbReference type="NCBI Taxonomy" id="2711220"/>
    <lineage>
        <taxon>Bacteria</taxon>
        <taxon>Bacillati</taxon>
        <taxon>Actinomycetota</taxon>
        <taxon>Actinomycetes</taxon>
        <taxon>Propionibacteriales</taxon>
        <taxon>Nocardioidaceae</taxon>
        <taxon>Nocardioides</taxon>
    </lineage>
</organism>
<sequence>MTSALDTLTPTQRDLLDQWLPGAELVSDRSELHRAGTTALVLASGEDRFLVKTTTEGVRHIDRELAAFRSWLAPWSEAGRAPSLVEADRNARIIVMTHLDGEPATTSAAVHDPEIYRQAGELLATFHGQASVEDEDYEAELNERAAGWLDDAGLDAELTERLREDLDGWEAPVTVLRPSHGDWQPSSWVLDGGTLRVVDTGRFGFRPALYDLGRLSSHDFTRNDAFEKAFLDGYGSDPREPEAWHRLRVRDALSVARWAHRTGHAEVSALSAETLVGLLEK</sequence>
<protein>
    <submittedName>
        <fullName evidence="1">Aminoglycoside phosphotransferase family protein</fullName>
    </submittedName>
</protein>
<dbReference type="InterPro" id="IPR011009">
    <property type="entry name" value="Kinase-like_dom_sf"/>
</dbReference>
<gene>
    <name evidence="1" type="ORF">G5C66_17450</name>
</gene>
<dbReference type="Gene3D" id="3.90.1200.10">
    <property type="match status" value="1"/>
</dbReference>
<accession>A0A6M1QX06</accession>